<evidence type="ECO:0000256" key="3">
    <source>
        <dbReference type="PROSITE-ProRule" id="PRU00023"/>
    </source>
</evidence>
<feature type="region of interest" description="Disordered" evidence="4">
    <location>
        <begin position="361"/>
        <end position="461"/>
    </location>
</feature>
<reference evidence="5 6" key="1">
    <citation type="submission" date="2019-03" db="EMBL/GenBank/DDBJ databases">
        <title>First draft genome of Liparis tanakae, snailfish: a comprehensive survey of snailfish specific genes.</title>
        <authorList>
            <person name="Kim W."/>
            <person name="Song I."/>
            <person name="Jeong J.-H."/>
            <person name="Kim D."/>
            <person name="Kim S."/>
            <person name="Ryu S."/>
            <person name="Song J.Y."/>
            <person name="Lee S.K."/>
        </authorList>
    </citation>
    <scope>NUCLEOTIDE SEQUENCE [LARGE SCALE GENOMIC DNA]</scope>
    <source>
        <tissue evidence="5">Muscle</tissue>
    </source>
</reference>
<dbReference type="Gene3D" id="1.25.40.20">
    <property type="entry name" value="Ankyrin repeat-containing domain"/>
    <property type="match status" value="2"/>
</dbReference>
<accession>A0A4Z2I2M1</accession>
<gene>
    <name evidence="5" type="primary">ANKRD63_1</name>
    <name evidence="5" type="ORF">EYF80_018326</name>
</gene>
<feature type="compositionally biased region" description="Acidic residues" evidence="4">
    <location>
        <begin position="184"/>
        <end position="195"/>
    </location>
</feature>
<dbReference type="Pfam" id="PF12796">
    <property type="entry name" value="Ank_2"/>
    <property type="match status" value="1"/>
</dbReference>
<feature type="region of interest" description="Disordered" evidence="4">
    <location>
        <begin position="175"/>
        <end position="201"/>
    </location>
</feature>
<dbReference type="InterPro" id="IPR002110">
    <property type="entry name" value="Ankyrin_rpt"/>
</dbReference>
<protein>
    <submittedName>
        <fullName evidence="5">Ankyrin repeat domain-containing protein 63</fullName>
    </submittedName>
</protein>
<dbReference type="PANTHER" id="PTHR24166:SF30">
    <property type="entry name" value="ANKYRIN REPEAT DOMAIN-CONTAINING PROTEIN 63"/>
    <property type="match status" value="1"/>
</dbReference>
<dbReference type="AlphaFoldDB" id="A0A4Z2I2M1"/>
<dbReference type="Proteomes" id="UP000314294">
    <property type="component" value="Unassembled WGS sequence"/>
</dbReference>
<dbReference type="OrthoDB" id="5406014at2759"/>
<feature type="compositionally biased region" description="Basic and acidic residues" evidence="4">
    <location>
        <begin position="385"/>
        <end position="395"/>
    </location>
</feature>
<name>A0A4Z2I2M1_9TELE</name>
<proteinExistence type="predicted"/>
<keyword evidence="1" id="KW-0677">Repeat</keyword>
<keyword evidence="2 3" id="KW-0040">ANK repeat</keyword>
<dbReference type="PANTHER" id="PTHR24166">
    <property type="entry name" value="ROLLING PEBBLES, ISOFORM B"/>
    <property type="match status" value="1"/>
</dbReference>
<organism evidence="5 6">
    <name type="scientific">Liparis tanakae</name>
    <name type="common">Tanaka's snailfish</name>
    <dbReference type="NCBI Taxonomy" id="230148"/>
    <lineage>
        <taxon>Eukaryota</taxon>
        <taxon>Metazoa</taxon>
        <taxon>Chordata</taxon>
        <taxon>Craniata</taxon>
        <taxon>Vertebrata</taxon>
        <taxon>Euteleostomi</taxon>
        <taxon>Actinopterygii</taxon>
        <taxon>Neopterygii</taxon>
        <taxon>Teleostei</taxon>
        <taxon>Neoteleostei</taxon>
        <taxon>Acanthomorphata</taxon>
        <taxon>Eupercaria</taxon>
        <taxon>Perciformes</taxon>
        <taxon>Cottioidei</taxon>
        <taxon>Cottales</taxon>
        <taxon>Liparidae</taxon>
        <taxon>Liparis</taxon>
    </lineage>
</organism>
<evidence type="ECO:0000313" key="6">
    <source>
        <dbReference type="Proteomes" id="UP000314294"/>
    </source>
</evidence>
<dbReference type="PROSITE" id="PS50297">
    <property type="entry name" value="ANK_REP_REGION"/>
    <property type="match status" value="1"/>
</dbReference>
<dbReference type="InterPro" id="IPR036770">
    <property type="entry name" value="Ankyrin_rpt-contain_sf"/>
</dbReference>
<dbReference type="EMBL" id="SRLO01000149">
    <property type="protein sequence ID" value="TNN71492.1"/>
    <property type="molecule type" value="Genomic_DNA"/>
</dbReference>
<evidence type="ECO:0000313" key="5">
    <source>
        <dbReference type="EMBL" id="TNN71492.1"/>
    </source>
</evidence>
<dbReference type="SUPFAM" id="SSF48403">
    <property type="entry name" value="Ankyrin repeat"/>
    <property type="match status" value="1"/>
</dbReference>
<evidence type="ECO:0000256" key="2">
    <source>
        <dbReference type="ARBA" id="ARBA00023043"/>
    </source>
</evidence>
<dbReference type="PROSITE" id="PS50088">
    <property type="entry name" value="ANK_REPEAT"/>
    <property type="match status" value="1"/>
</dbReference>
<dbReference type="InterPro" id="IPR050889">
    <property type="entry name" value="Dendritic_Spine_Reg/Scaffold"/>
</dbReference>
<dbReference type="SMART" id="SM00248">
    <property type="entry name" value="ANK"/>
    <property type="match status" value="3"/>
</dbReference>
<evidence type="ECO:0000256" key="4">
    <source>
        <dbReference type="SAM" id="MobiDB-lite"/>
    </source>
</evidence>
<feature type="region of interest" description="Disordered" evidence="4">
    <location>
        <begin position="274"/>
        <end position="321"/>
    </location>
</feature>
<evidence type="ECO:0000256" key="1">
    <source>
        <dbReference type="ARBA" id="ARBA00022737"/>
    </source>
</evidence>
<keyword evidence="6" id="KW-1185">Reference proteome</keyword>
<comment type="caution">
    <text evidence="5">The sequence shown here is derived from an EMBL/GenBank/DDBJ whole genome shotgun (WGS) entry which is preliminary data.</text>
</comment>
<feature type="repeat" description="ANK" evidence="3">
    <location>
        <begin position="84"/>
        <end position="116"/>
    </location>
</feature>
<sequence length="474" mass="51153">MLKAQGKSDGRTGTKILLEAMSKDQVHLARFVLDALDGQIVDSRTEGAQTPLISSVLLPDSEARCKFAELLLQKGAGVNCRDGRGRTALSHACEAGHLDAVKILVRSNADPELADAWGNTALMYAAVAARSPVVEFLVRAFKRLGLQVDRRNKVGNSAVEVAKFLGHAQCVSALTHGSRKGREEEEEEGEGEEEDAQTRQGLARGVGPFVNALEDLTCPGAECLLAQSRQQRARGLPAMNSIEEFEGGEGGSSSSPPDALVFSQILTPKALARVPDHSQNHKPPKTGGEDLPPPKQSCEAPKSHFFSPRPRSNPPRPSARPSALDILLAPIVSNKRETEPDTGASKVLDYGVGRLHQKRCSLPTSMLGPAPRDRAPVRKSRTIRRRDASPSRDEPPTAATPTTTFSALSNKLLRRFTSPEFKTGARELEESPVMPSGRIPRSETFPRGMKHPQVDSNPSIDSISSVKCEFGIPK</sequence>